<reference evidence="1 2" key="2">
    <citation type="journal article" date="2022" name="Mol. Ecol. Resour.">
        <title>The genomes of chicory, endive, great burdock and yacon provide insights into Asteraceae paleo-polyploidization history and plant inulin production.</title>
        <authorList>
            <person name="Fan W."/>
            <person name="Wang S."/>
            <person name="Wang H."/>
            <person name="Wang A."/>
            <person name="Jiang F."/>
            <person name="Liu H."/>
            <person name="Zhao H."/>
            <person name="Xu D."/>
            <person name="Zhang Y."/>
        </authorList>
    </citation>
    <scope>NUCLEOTIDE SEQUENCE [LARGE SCALE GENOMIC DNA]</scope>
    <source>
        <strain evidence="2">cv. Punajuju</strain>
        <tissue evidence="1">Leaves</tissue>
    </source>
</reference>
<dbReference type="Proteomes" id="UP001055811">
    <property type="component" value="Linkage Group LG01"/>
</dbReference>
<keyword evidence="2" id="KW-1185">Reference proteome</keyword>
<reference evidence="2" key="1">
    <citation type="journal article" date="2022" name="Mol. Ecol. Resour.">
        <title>The genomes of chicory, endive, great burdock and yacon provide insights into Asteraceae palaeo-polyploidization history and plant inulin production.</title>
        <authorList>
            <person name="Fan W."/>
            <person name="Wang S."/>
            <person name="Wang H."/>
            <person name="Wang A."/>
            <person name="Jiang F."/>
            <person name="Liu H."/>
            <person name="Zhao H."/>
            <person name="Xu D."/>
            <person name="Zhang Y."/>
        </authorList>
    </citation>
    <scope>NUCLEOTIDE SEQUENCE [LARGE SCALE GENOMIC DNA]</scope>
    <source>
        <strain evidence="2">cv. Punajuju</strain>
    </source>
</reference>
<gene>
    <name evidence="1" type="ORF">L2E82_00141</name>
</gene>
<sequence>MIVVFNFPSRVVAVMFEIIARGWVDREAESEQKDSTAGIKIIKEKRKWGFQIWKQYHYDFRCDFTLGVTHFLSSTFSLMALPPFRTLTGFGNMKKANANNYSPTGVLEDYLRSLESETVSSKESTSGSEDHQKDSKPSPTTSKWNDFVHLVKSKSKKCLPTFHPISSGLQLSRKLSGSFREQVAMIPPSPMADMNYFKPHWKNFTFSQLQSATNNFSNENMIGKGGYAEVYKGVLKNGQLVAVKQLTRGPIDERTSSFLSELGVMAHINHPNTAKLIGYGVEGGLHLVLELSPNGSLASWLHALKEKLNWGVRYKVALGTAEGLLYLHEGCQRRIIHRDIKAANILLTQDFEPQICDFGLAKWLPEHWTHHTVSRFEGTFGYLAPEYLMHGIVDEKVDVFAFGVLLLELISGRRALDYSQQSLVLWAKPLLRKNNVRELIDPAIADNCDKQQLHLMVLAASLCIQQSSIRRPDMNQVLQLLKGEQGGWEFAMKNCRRGSSLKKRYEDLFSAVKYGMITSHKSNQTE</sequence>
<proteinExistence type="predicted"/>
<dbReference type="EMBL" id="CM042009">
    <property type="protein sequence ID" value="KAI3787752.1"/>
    <property type="molecule type" value="Genomic_DNA"/>
</dbReference>
<evidence type="ECO:0000313" key="1">
    <source>
        <dbReference type="EMBL" id="KAI3787752.1"/>
    </source>
</evidence>
<comment type="caution">
    <text evidence="1">The sequence shown here is derived from an EMBL/GenBank/DDBJ whole genome shotgun (WGS) entry which is preliminary data.</text>
</comment>
<evidence type="ECO:0000313" key="2">
    <source>
        <dbReference type="Proteomes" id="UP001055811"/>
    </source>
</evidence>
<organism evidence="1 2">
    <name type="scientific">Cichorium intybus</name>
    <name type="common">Chicory</name>
    <dbReference type="NCBI Taxonomy" id="13427"/>
    <lineage>
        <taxon>Eukaryota</taxon>
        <taxon>Viridiplantae</taxon>
        <taxon>Streptophyta</taxon>
        <taxon>Embryophyta</taxon>
        <taxon>Tracheophyta</taxon>
        <taxon>Spermatophyta</taxon>
        <taxon>Magnoliopsida</taxon>
        <taxon>eudicotyledons</taxon>
        <taxon>Gunneridae</taxon>
        <taxon>Pentapetalae</taxon>
        <taxon>asterids</taxon>
        <taxon>campanulids</taxon>
        <taxon>Asterales</taxon>
        <taxon>Asteraceae</taxon>
        <taxon>Cichorioideae</taxon>
        <taxon>Cichorieae</taxon>
        <taxon>Cichoriinae</taxon>
        <taxon>Cichorium</taxon>
    </lineage>
</organism>
<name>A0ACB9GYG9_CICIN</name>
<accession>A0ACB9GYG9</accession>
<protein>
    <submittedName>
        <fullName evidence="1">Uncharacterized protein</fullName>
    </submittedName>
</protein>